<keyword evidence="5 6" id="KW-0460">Magnesium</keyword>
<accession>A0ABZ2KBY8</accession>
<sequence length="277" mass="30136">MTRSFDVHAENDQRALLAIALDVAREAAELVLSGWRKKFTVDLKGPVDLVTDFDRASEALVRDRLHARTPFTVVGEEAGGDANRLSDEVRWYVDPIDGTTNFVHGHPFFCVSIGLLAHGQPLLGAIVAPALRYEFTGIAGKFATRNGEPCHVSAATEFSEALLATGFPYDRRVSEDNNFDAFVAIKKKCQAVRRCGSAALDLCFVAEGTYDGYWEKKLNAWDITGGSAIVLGAGGRLSTYGGEPFNAMRGDLVATNGKIHDALLRELAEVQSKRTTK</sequence>
<dbReference type="CDD" id="cd01639">
    <property type="entry name" value="IMPase"/>
    <property type="match status" value="1"/>
</dbReference>
<dbReference type="PROSITE" id="PS00629">
    <property type="entry name" value="IMP_1"/>
    <property type="match status" value="1"/>
</dbReference>
<dbReference type="PANTHER" id="PTHR20854:SF4">
    <property type="entry name" value="INOSITOL-1-MONOPHOSPHATASE-RELATED"/>
    <property type="match status" value="1"/>
</dbReference>
<evidence type="ECO:0000256" key="3">
    <source>
        <dbReference type="ARBA" id="ARBA00022723"/>
    </source>
</evidence>
<dbReference type="EMBL" id="CP089982">
    <property type="protein sequence ID" value="WXA95080.1"/>
    <property type="molecule type" value="Genomic_DNA"/>
</dbReference>
<keyword evidence="4 6" id="KW-0378">Hydrolase</keyword>
<comment type="catalytic activity">
    <reaction evidence="1 6">
        <text>a myo-inositol phosphate + H2O = myo-inositol + phosphate</text>
        <dbReference type="Rhea" id="RHEA:24056"/>
        <dbReference type="ChEBI" id="CHEBI:15377"/>
        <dbReference type="ChEBI" id="CHEBI:17268"/>
        <dbReference type="ChEBI" id="CHEBI:43474"/>
        <dbReference type="ChEBI" id="CHEBI:84139"/>
        <dbReference type="EC" id="3.1.3.25"/>
    </reaction>
</comment>
<protein>
    <recommendedName>
        <fullName evidence="6">Inositol-1-monophosphatase</fullName>
        <ecNumber evidence="6">3.1.3.25</ecNumber>
    </recommendedName>
</protein>
<dbReference type="InterPro" id="IPR033942">
    <property type="entry name" value="IMPase"/>
</dbReference>
<dbReference type="SUPFAM" id="SSF56655">
    <property type="entry name" value="Carbohydrate phosphatase"/>
    <property type="match status" value="1"/>
</dbReference>
<reference evidence="7 8" key="1">
    <citation type="submission" date="2021-12" db="EMBL/GenBank/DDBJ databases">
        <title>Discovery of the Pendulisporaceae a myxobacterial family with distinct sporulation behavior and unique specialized metabolism.</title>
        <authorList>
            <person name="Garcia R."/>
            <person name="Popoff A."/>
            <person name="Bader C.D."/>
            <person name="Loehr J."/>
            <person name="Walesch S."/>
            <person name="Walt C."/>
            <person name="Boldt J."/>
            <person name="Bunk B."/>
            <person name="Haeckl F.J.F.P.J."/>
            <person name="Gunesch A.P."/>
            <person name="Birkelbach J."/>
            <person name="Nuebel U."/>
            <person name="Pietschmann T."/>
            <person name="Bach T."/>
            <person name="Mueller R."/>
        </authorList>
    </citation>
    <scope>NUCLEOTIDE SEQUENCE [LARGE SCALE GENOMIC DNA]</scope>
    <source>
        <strain evidence="7 8">MSr12523</strain>
    </source>
</reference>
<dbReference type="PRINTS" id="PR00377">
    <property type="entry name" value="IMPHPHTASES"/>
</dbReference>
<dbReference type="InterPro" id="IPR000760">
    <property type="entry name" value="Inositol_monophosphatase-like"/>
</dbReference>
<keyword evidence="3 6" id="KW-0479">Metal-binding</keyword>
<evidence type="ECO:0000313" key="8">
    <source>
        <dbReference type="Proteomes" id="UP001379533"/>
    </source>
</evidence>
<comment type="similarity">
    <text evidence="6">Belongs to the inositol monophosphatase superfamily.</text>
</comment>
<gene>
    <name evidence="7" type="ORF">LZC95_52745</name>
</gene>
<evidence type="ECO:0000256" key="6">
    <source>
        <dbReference type="RuleBase" id="RU364068"/>
    </source>
</evidence>
<evidence type="ECO:0000256" key="1">
    <source>
        <dbReference type="ARBA" id="ARBA00001033"/>
    </source>
</evidence>
<dbReference type="InterPro" id="IPR020583">
    <property type="entry name" value="Inositol_monoP_metal-BS"/>
</dbReference>
<evidence type="ECO:0000313" key="7">
    <source>
        <dbReference type="EMBL" id="WXA95080.1"/>
    </source>
</evidence>
<organism evidence="7 8">
    <name type="scientific">Pendulispora brunnea</name>
    <dbReference type="NCBI Taxonomy" id="2905690"/>
    <lineage>
        <taxon>Bacteria</taxon>
        <taxon>Pseudomonadati</taxon>
        <taxon>Myxococcota</taxon>
        <taxon>Myxococcia</taxon>
        <taxon>Myxococcales</taxon>
        <taxon>Sorangiineae</taxon>
        <taxon>Pendulisporaceae</taxon>
        <taxon>Pendulispora</taxon>
    </lineage>
</organism>
<name>A0ABZ2KBY8_9BACT</name>
<dbReference type="PANTHER" id="PTHR20854">
    <property type="entry name" value="INOSITOL MONOPHOSPHATASE"/>
    <property type="match status" value="1"/>
</dbReference>
<evidence type="ECO:0000256" key="2">
    <source>
        <dbReference type="ARBA" id="ARBA00001946"/>
    </source>
</evidence>
<dbReference type="Gene3D" id="3.40.190.80">
    <property type="match status" value="1"/>
</dbReference>
<dbReference type="Proteomes" id="UP001379533">
    <property type="component" value="Chromosome"/>
</dbReference>
<dbReference type="RefSeq" id="WP_394845688.1">
    <property type="nucleotide sequence ID" value="NZ_CP089982.1"/>
</dbReference>
<dbReference type="Gene3D" id="3.30.540.10">
    <property type="entry name" value="Fructose-1,6-Bisphosphatase, subunit A, domain 1"/>
    <property type="match status" value="1"/>
</dbReference>
<proteinExistence type="inferred from homology"/>
<keyword evidence="8" id="KW-1185">Reference proteome</keyword>
<evidence type="ECO:0000256" key="4">
    <source>
        <dbReference type="ARBA" id="ARBA00022801"/>
    </source>
</evidence>
<dbReference type="Pfam" id="PF00459">
    <property type="entry name" value="Inositol_P"/>
    <property type="match status" value="1"/>
</dbReference>
<comment type="cofactor">
    <cofactor evidence="2 6">
        <name>Mg(2+)</name>
        <dbReference type="ChEBI" id="CHEBI:18420"/>
    </cofactor>
</comment>
<dbReference type="EC" id="3.1.3.25" evidence="6"/>
<evidence type="ECO:0000256" key="5">
    <source>
        <dbReference type="ARBA" id="ARBA00022842"/>
    </source>
</evidence>